<dbReference type="GO" id="GO:0003677">
    <property type="term" value="F:DNA binding"/>
    <property type="evidence" value="ECO:0007669"/>
    <property type="project" value="UniProtKB-UniRule"/>
</dbReference>
<evidence type="ECO:0000313" key="7">
    <source>
        <dbReference type="Proteomes" id="UP000199073"/>
    </source>
</evidence>
<evidence type="ECO:0000256" key="2">
    <source>
        <dbReference type="ARBA" id="ARBA00023125"/>
    </source>
</evidence>
<sequence length="209" mass="24213">MRYYLDFCHKYHFEQGTGKSLSAFLKKLDEKKQSVQFKKQAEQAVRLYFAWVQSTQKQQDFKGKDKPPRPTSISPNTYSDNRQEYKSLEITPRQPEGFTTKKKPSLQKGADWTGVFADLNNTIRVRHYSRATLKTYTNWVRKFQAFTESKDPSLLGTKDVKQFLTSLAVQKQVAVSTQNQAFNALLFFYRHVLGKAQTIYTCGSQPRGN</sequence>
<evidence type="ECO:0000256" key="4">
    <source>
        <dbReference type="SAM" id="MobiDB-lite"/>
    </source>
</evidence>
<keyword evidence="1" id="KW-0229">DNA integration</keyword>
<evidence type="ECO:0000256" key="3">
    <source>
        <dbReference type="PROSITE-ProRule" id="PRU01248"/>
    </source>
</evidence>
<dbReference type="RefSeq" id="WP_218121713.1">
    <property type="nucleotide sequence ID" value="NZ_FNJI01000004.1"/>
</dbReference>
<feature type="compositionally biased region" description="Basic and acidic residues" evidence="4">
    <location>
        <begin position="59"/>
        <end position="68"/>
    </location>
</feature>
<dbReference type="GO" id="GO:0015074">
    <property type="term" value="P:DNA integration"/>
    <property type="evidence" value="ECO:0007669"/>
    <property type="project" value="UniProtKB-KW"/>
</dbReference>
<dbReference type="InterPro" id="IPR044068">
    <property type="entry name" value="CB"/>
</dbReference>
<keyword evidence="2 3" id="KW-0238">DNA-binding</keyword>
<protein>
    <submittedName>
        <fullName evidence="6">Phage integrase, N-terminal SAM-like domain</fullName>
    </submittedName>
</protein>
<gene>
    <name evidence="6" type="ORF">SAMN05660330_00802</name>
</gene>
<organism evidence="6 7">
    <name type="scientific">Desulforhopalus singaporensis</name>
    <dbReference type="NCBI Taxonomy" id="91360"/>
    <lineage>
        <taxon>Bacteria</taxon>
        <taxon>Pseudomonadati</taxon>
        <taxon>Thermodesulfobacteriota</taxon>
        <taxon>Desulfobulbia</taxon>
        <taxon>Desulfobulbales</taxon>
        <taxon>Desulfocapsaceae</taxon>
        <taxon>Desulforhopalus</taxon>
    </lineage>
</organism>
<evidence type="ECO:0000313" key="6">
    <source>
        <dbReference type="EMBL" id="SDO67559.1"/>
    </source>
</evidence>
<dbReference type="EMBL" id="FNJI01000004">
    <property type="protein sequence ID" value="SDO67559.1"/>
    <property type="molecule type" value="Genomic_DNA"/>
</dbReference>
<dbReference type="PROSITE" id="PS51900">
    <property type="entry name" value="CB"/>
    <property type="match status" value="1"/>
</dbReference>
<feature type="domain" description="Core-binding (CB)" evidence="5">
    <location>
        <begin position="110"/>
        <end position="193"/>
    </location>
</feature>
<accession>A0A1H0LHB5</accession>
<dbReference type="InterPro" id="IPR004107">
    <property type="entry name" value="Integrase_SAM-like_N"/>
</dbReference>
<dbReference type="STRING" id="91360.SAMN05660330_00802"/>
<evidence type="ECO:0000259" key="5">
    <source>
        <dbReference type="PROSITE" id="PS51900"/>
    </source>
</evidence>
<dbReference type="AlphaFoldDB" id="A0A1H0LHB5"/>
<name>A0A1H0LHB5_9BACT</name>
<feature type="compositionally biased region" description="Polar residues" evidence="4">
    <location>
        <begin position="71"/>
        <end position="80"/>
    </location>
</feature>
<reference evidence="6 7" key="1">
    <citation type="submission" date="2016-10" db="EMBL/GenBank/DDBJ databases">
        <authorList>
            <person name="de Groot N.N."/>
        </authorList>
    </citation>
    <scope>NUCLEOTIDE SEQUENCE [LARGE SCALE GENOMIC DNA]</scope>
    <source>
        <strain evidence="6 7">DSM 12130</strain>
    </source>
</reference>
<dbReference type="Gene3D" id="1.10.150.130">
    <property type="match status" value="1"/>
</dbReference>
<dbReference type="Pfam" id="PF13495">
    <property type="entry name" value="Phage_int_SAM_4"/>
    <property type="match status" value="1"/>
</dbReference>
<keyword evidence="7" id="KW-1185">Reference proteome</keyword>
<evidence type="ECO:0000256" key="1">
    <source>
        <dbReference type="ARBA" id="ARBA00022908"/>
    </source>
</evidence>
<dbReference type="Proteomes" id="UP000199073">
    <property type="component" value="Unassembled WGS sequence"/>
</dbReference>
<feature type="region of interest" description="Disordered" evidence="4">
    <location>
        <begin position="59"/>
        <end position="105"/>
    </location>
</feature>
<proteinExistence type="predicted"/>
<dbReference type="InterPro" id="IPR010998">
    <property type="entry name" value="Integrase_recombinase_N"/>
</dbReference>